<keyword evidence="2" id="KW-1185">Reference proteome</keyword>
<sequence>MTHAKRHQRTALNGLVECGPHHIVQDELFPEAFMGSSFGCSIKDKSDEPNDFLIFPA</sequence>
<comment type="caution">
    <text evidence="1">The sequence shown here is derived from an EMBL/GenBank/DDBJ whole genome shotgun (WGS) entry which is preliminary data.</text>
</comment>
<protein>
    <submittedName>
        <fullName evidence="1">Uncharacterized protein</fullName>
    </submittedName>
</protein>
<evidence type="ECO:0000313" key="1">
    <source>
        <dbReference type="EMBL" id="KAJ8755922.1"/>
    </source>
</evidence>
<reference evidence="1 2" key="1">
    <citation type="submission" date="2021-09" db="EMBL/GenBank/DDBJ databases">
        <title>Genomic insights and catalytic innovation underlie evolution of tropane alkaloids biosynthesis.</title>
        <authorList>
            <person name="Wang Y.-J."/>
            <person name="Tian T."/>
            <person name="Huang J.-P."/>
            <person name="Huang S.-X."/>
        </authorList>
    </citation>
    <scope>NUCLEOTIDE SEQUENCE [LARGE SCALE GENOMIC DNA]</scope>
    <source>
        <strain evidence="1">KIB-2018</strain>
        <tissue evidence="1">Leaf</tissue>
    </source>
</reference>
<organism evidence="1 2">
    <name type="scientific">Erythroxylum novogranatense</name>
    <dbReference type="NCBI Taxonomy" id="1862640"/>
    <lineage>
        <taxon>Eukaryota</taxon>
        <taxon>Viridiplantae</taxon>
        <taxon>Streptophyta</taxon>
        <taxon>Embryophyta</taxon>
        <taxon>Tracheophyta</taxon>
        <taxon>Spermatophyta</taxon>
        <taxon>Magnoliopsida</taxon>
        <taxon>eudicotyledons</taxon>
        <taxon>Gunneridae</taxon>
        <taxon>Pentapetalae</taxon>
        <taxon>rosids</taxon>
        <taxon>fabids</taxon>
        <taxon>Malpighiales</taxon>
        <taxon>Erythroxylaceae</taxon>
        <taxon>Erythroxylum</taxon>
    </lineage>
</organism>
<dbReference type="EMBL" id="JAIWQS010000009">
    <property type="protein sequence ID" value="KAJ8755922.1"/>
    <property type="molecule type" value="Genomic_DNA"/>
</dbReference>
<dbReference type="AlphaFoldDB" id="A0AAV8SUE6"/>
<accession>A0AAV8SUE6</accession>
<name>A0AAV8SUE6_9ROSI</name>
<dbReference type="Proteomes" id="UP001159364">
    <property type="component" value="Linkage Group LG09"/>
</dbReference>
<proteinExistence type="predicted"/>
<evidence type="ECO:0000313" key="2">
    <source>
        <dbReference type="Proteomes" id="UP001159364"/>
    </source>
</evidence>
<gene>
    <name evidence="1" type="ORF">K2173_024467</name>
</gene>